<accession>A0AA39TAJ7</accession>
<dbReference type="Proteomes" id="UP001175228">
    <property type="component" value="Unassembled WGS sequence"/>
</dbReference>
<organism evidence="2 3">
    <name type="scientific">Armillaria luteobubalina</name>
    <dbReference type="NCBI Taxonomy" id="153913"/>
    <lineage>
        <taxon>Eukaryota</taxon>
        <taxon>Fungi</taxon>
        <taxon>Dikarya</taxon>
        <taxon>Basidiomycota</taxon>
        <taxon>Agaricomycotina</taxon>
        <taxon>Agaricomycetes</taxon>
        <taxon>Agaricomycetidae</taxon>
        <taxon>Agaricales</taxon>
        <taxon>Marasmiineae</taxon>
        <taxon>Physalacriaceae</taxon>
        <taxon>Armillaria</taxon>
    </lineage>
</organism>
<proteinExistence type="predicted"/>
<evidence type="ECO:0000313" key="3">
    <source>
        <dbReference type="Proteomes" id="UP001175228"/>
    </source>
</evidence>
<evidence type="ECO:0000256" key="1">
    <source>
        <dbReference type="SAM" id="MobiDB-lite"/>
    </source>
</evidence>
<sequence>MHKDLGVLSLLAIYSGWSGKYSQHAVEWLGFHAKPHHSRKIGRHGHFLNKDIKQPNDDKLDGNLDPPKRSTGSQRDYWCSRPQAVAIKFSDFLPSQSASLDTHL</sequence>
<feature type="region of interest" description="Disordered" evidence="1">
    <location>
        <begin position="44"/>
        <end position="75"/>
    </location>
</feature>
<comment type="caution">
    <text evidence="2">The sequence shown here is derived from an EMBL/GenBank/DDBJ whole genome shotgun (WGS) entry which is preliminary data.</text>
</comment>
<reference evidence="2" key="1">
    <citation type="submission" date="2023-06" db="EMBL/GenBank/DDBJ databases">
        <authorList>
            <consortium name="Lawrence Berkeley National Laboratory"/>
            <person name="Ahrendt S."/>
            <person name="Sahu N."/>
            <person name="Indic B."/>
            <person name="Wong-Bajracharya J."/>
            <person name="Merenyi Z."/>
            <person name="Ke H.-M."/>
            <person name="Monk M."/>
            <person name="Kocsube S."/>
            <person name="Drula E."/>
            <person name="Lipzen A."/>
            <person name="Balint B."/>
            <person name="Henrissat B."/>
            <person name="Andreopoulos B."/>
            <person name="Martin F.M."/>
            <person name="Harder C.B."/>
            <person name="Rigling D."/>
            <person name="Ford K.L."/>
            <person name="Foster G.D."/>
            <person name="Pangilinan J."/>
            <person name="Papanicolaou A."/>
            <person name="Barry K."/>
            <person name="LaButti K."/>
            <person name="Viragh M."/>
            <person name="Koriabine M."/>
            <person name="Yan M."/>
            <person name="Riley R."/>
            <person name="Champramary S."/>
            <person name="Plett K.L."/>
            <person name="Tsai I.J."/>
            <person name="Slot J."/>
            <person name="Sipos G."/>
            <person name="Plett J."/>
            <person name="Nagy L.G."/>
            <person name="Grigoriev I.V."/>
        </authorList>
    </citation>
    <scope>NUCLEOTIDE SEQUENCE</scope>
    <source>
        <strain evidence="2">HWK02</strain>
    </source>
</reference>
<feature type="compositionally biased region" description="Basic and acidic residues" evidence="1">
    <location>
        <begin position="48"/>
        <end position="68"/>
    </location>
</feature>
<dbReference type="AlphaFoldDB" id="A0AA39TAJ7"/>
<evidence type="ECO:0000313" key="2">
    <source>
        <dbReference type="EMBL" id="KAK0476261.1"/>
    </source>
</evidence>
<dbReference type="EMBL" id="JAUEPU010000136">
    <property type="protein sequence ID" value="KAK0476261.1"/>
    <property type="molecule type" value="Genomic_DNA"/>
</dbReference>
<gene>
    <name evidence="2" type="ORF">EDD18DRAFT_1115606</name>
</gene>
<protein>
    <submittedName>
        <fullName evidence="2">Uncharacterized protein</fullName>
    </submittedName>
</protein>
<keyword evidence="3" id="KW-1185">Reference proteome</keyword>
<name>A0AA39TAJ7_9AGAR</name>